<dbReference type="EMBL" id="FMWJ01000025">
    <property type="protein sequence ID" value="SCZ71626.1"/>
    <property type="molecule type" value="Genomic_DNA"/>
</dbReference>
<organism evidence="2 3">
    <name type="scientific">Photorhabdus luminescens</name>
    <name type="common">Xenorhabdus luminescens</name>
    <dbReference type="NCBI Taxonomy" id="29488"/>
    <lineage>
        <taxon>Bacteria</taxon>
        <taxon>Pseudomonadati</taxon>
        <taxon>Pseudomonadota</taxon>
        <taxon>Gammaproteobacteria</taxon>
        <taxon>Enterobacterales</taxon>
        <taxon>Morganellaceae</taxon>
        <taxon>Photorhabdus</taxon>
    </lineage>
</organism>
<sequence>MESNNKIIHIICAIFILSLMSFSMFIVSKYLLSLILMDEKITFSGGVVMFFFSFPFIFYFVVSAVYLSLAKRYPKNHDAYVKYLCVVAIVSVFLSFPVSFYVDYKLKSDDYLVCPRISWMSPNTYVKDVKLCD</sequence>
<keyword evidence="3" id="KW-1185">Reference proteome</keyword>
<evidence type="ECO:0008006" key="4">
    <source>
        <dbReference type="Google" id="ProtNLM"/>
    </source>
</evidence>
<feature type="transmembrane region" description="Helical" evidence="1">
    <location>
        <begin position="81"/>
        <end position="102"/>
    </location>
</feature>
<dbReference type="GeneID" id="45657071"/>
<dbReference type="STRING" id="29488.KS18_19780"/>
<dbReference type="InterPro" id="IPR010665">
    <property type="entry name" value="DUF1240"/>
</dbReference>
<keyword evidence="1" id="KW-0472">Membrane</keyword>
<evidence type="ECO:0000256" key="1">
    <source>
        <dbReference type="SAM" id="Phobius"/>
    </source>
</evidence>
<reference evidence="3" key="1">
    <citation type="submission" date="2016-10" db="EMBL/GenBank/DDBJ databases">
        <authorList>
            <person name="Varghese N."/>
            <person name="Submissions S."/>
        </authorList>
    </citation>
    <scope>NUCLEOTIDE SEQUENCE [LARGE SCALE GENOMIC DNA]</scope>
    <source>
        <strain evidence="3">ATCC 29999</strain>
    </source>
</reference>
<feature type="transmembrane region" description="Helical" evidence="1">
    <location>
        <begin position="7"/>
        <end position="27"/>
    </location>
</feature>
<keyword evidence="1" id="KW-1133">Transmembrane helix</keyword>
<dbReference type="Proteomes" id="UP000183223">
    <property type="component" value="Unassembled WGS sequence"/>
</dbReference>
<feature type="transmembrane region" description="Helical" evidence="1">
    <location>
        <begin position="47"/>
        <end position="69"/>
    </location>
</feature>
<dbReference type="OrthoDB" id="6422574at2"/>
<evidence type="ECO:0000313" key="3">
    <source>
        <dbReference type="Proteomes" id="UP000183223"/>
    </source>
</evidence>
<dbReference type="AlphaFoldDB" id="A0A1G5RCA9"/>
<evidence type="ECO:0000313" key="2">
    <source>
        <dbReference type="EMBL" id="SCZ71626.1"/>
    </source>
</evidence>
<keyword evidence="1" id="KW-0812">Transmembrane</keyword>
<name>A0A1G5RCA9_PHOLU</name>
<accession>A0A1G5RCA9</accession>
<dbReference type="Pfam" id="PF06836">
    <property type="entry name" value="DUF1240"/>
    <property type="match status" value="1"/>
</dbReference>
<gene>
    <name evidence="2" type="ORF">SAMN02982990_03794</name>
</gene>
<proteinExistence type="predicted"/>
<protein>
    <recommendedName>
        <fullName evidence="4">DUF1240 domain-containing protein</fullName>
    </recommendedName>
</protein>
<dbReference type="RefSeq" id="WP_049584148.1">
    <property type="nucleotide sequence ID" value="NZ_CAWQXX010000050.1"/>
</dbReference>